<dbReference type="InterPro" id="IPR031322">
    <property type="entry name" value="Shikimate/glucono_kinase"/>
</dbReference>
<dbReference type="SUPFAM" id="SSF52540">
    <property type="entry name" value="P-loop containing nucleoside triphosphate hydrolases"/>
    <property type="match status" value="1"/>
</dbReference>
<dbReference type="InterPro" id="IPR027417">
    <property type="entry name" value="P-loop_NTPase"/>
</dbReference>
<keyword evidence="7 11" id="KW-0418">Kinase</keyword>
<dbReference type="PANTHER" id="PTHR21087">
    <property type="entry name" value="SHIKIMATE KINASE"/>
    <property type="match status" value="1"/>
</dbReference>
<dbReference type="HAMAP" id="MF_00109">
    <property type="entry name" value="Shikimate_kinase"/>
    <property type="match status" value="1"/>
</dbReference>
<dbReference type="GO" id="GO:0005524">
    <property type="term" value="F:ATP binding"/>
    <property type="evidence" value="ECO:0007669"/>
    <property type="project" value="UniProtKB-UniRule"/>
</dbReference>
<comment type="catalytic activity">
    <reaction evidence="10 11">
        <text>shikimate + ATP = 3-phosphoshikimate + ADP + H(+)</text>
        <dbReference type="Rhea" id="RHEA:13121"/>
        <dbReference type="ChEBI" id="CHEBI:15378"/>
        <dbReference type="ChEBI" id="CHEBI:30616"/>
        <dbReference type="ChEBI" id="CHEBI:36208"/>
        <dbReference type="ChEBI" id="CHEBI:145989"/>
        <dbReference type="ChEBI" id="CHEBI:456216"/>
        <dbReference type="EC" id="2.7.1.71"/>
    </reaction>
</comment>
<keyword evidence="6 11" id="KW-0547">Nucleotide-binding</keyword>
<dbReference type="Pfam" id="PF01202">
    <property type="entry name" value="SKI"/>
    <property type="match status" value="1"/>
</dbReference>
<evidence type="ECO:0000256" key="2">
    <source>
        <dbReference type="ARBA" id="ARBA00006997"/>
    </source>
</evidence>
<keyword evidence="11" id="KW-0479">Metal-binding</keyword>
<accession>A0A7K1FFQ1</accession>
<keyword evidence="4 11" id="KW-0028">Amino-acid biosynthesis</keyword>
<keyword evidence="8 11" id="KW-0067">ATP-binding</keyword>
<dbReference type="GO" id="GO:0004765">
    <property type="term" value="F:shikimate kinase activity"/>
    <property type="evidence" value="ECO:0007669"/>
    <property type="project" value="UniProtKB-UniRule"/>
</dbReference>
<dbReference type="Proteomes" id="UP000460221">
    <property type="component" value="Unassembled WGS sequence"/>
</dbReference>
<feature type="binding site" evidence="11">
    <location>
        <position position="126"/>
    </location>
    <ligand>
        <name>substrate</name>
    </ligand>
</feature>
<evidence type="ECO:0000256" key="9">
    <source>
        <dbReference type="ARBA" id="ARBA00023141"/>
    </source>
</evidence>
<dbReference type="GO" id="GO:0000287">
    <property type="term" value="F:magnesium ion binding"/>
    <property type="evidence" value="ECO:0007669"/>
    <property type="project" value="UniProtKB-UniRule"/>
</dbReference>
<name>A0A7K1FFQ1_9ACTN</name>
<protein>
    <recommendedName>
        <fullName evidence="3 11">Shikimate kinase</fullName>
        <shortName evidence="11">SK</shortName>
        <ecNumber evidence="3 11">2.7.1.71</ecNumber>
    </recommendedName>
</protein>
<evidence type="ECO:0000256" key="6">
    <source>
        <dbReference type="ARBA" id="ARBA00022741"/>
    </source>
</evidence>
<evidence type="ECO:0000313" key="12">
    <source>
        <dbReference type="EMBL" id="MTD12937.1"/>
    </source>
</evidence>
<dbReference type="GO" id="GO:0009423">
    <property type="term" value="P:chorismate biosynthetic process"/>
    <property type="evidence" value="ECO:0007669"/>
    <property type="project" value="UniProtKB-UniRule"/>
</dbReference>
<dbReference type="CDD" id="cd00464">
    <property type="entry name" value="SK"/>
    <property type="match status" value="1"/>
</dbReference>
<dbReference type="GO" id="GO:0008652">
    <property type="term" value="P:amino acid biosynthetic process"/>
    <property type="evidence" value="ECO:0007669"/>
    <property type="project" value="UniProtKB-KW"/>
</dbReference>
<feature type="binding site" evidence="11">
    <location>
        <position position="6"/>
    </location>
    <ligand>
        <name>Mg(2+)</name>
        <dbReference type="ChEBI" id="CHEBI:18420"/>
    </ligand>
</feature>
<dbReference type="UniPathway" id="UPA00053">
    <property type="reaction ID" value="UER00088"/>
</dbReference>
<evidence type="ECO:0000256" key="5">
    <source>
        <dbReference type="ARBA" id="ARBA00022679"/>
    </source>
</evidence>
<feature type="binding site" evidence="11">
    <location>
        <position position="48"/>
    </location>
    <ligand>
        <name>substrate</name>
    </ligand>
</feature>
<dbReference type="InterPro" id="IPR000623">
    <property type="entry name" value="Shikimate_kinase/TSH1"/>
</dbReference>
<feature type="binding site" evidence="11">
    <location>
        <position position="143"/>
    </location>
    <ligand>
        <name>ATP</name>
        <dbReference type="ChEBI" id="CHEBI:30616"/>
    </ligand>
</feature>
<evidence type="ECO:0000313" key="13">
    <source>
        <dbReference type="Proteomes" id="UP000460221"/>
    </source>
</evidence>
<dbReference type="GO" id="GO:0009073">
    <property type="term" value="P:aromatic amino acid family biosynthetic process"/>
    <property type="evidence" value="ECO:0007669"/>
    <property type="project" value="UniProtKB-KW"/>
</dbReference>
<organism evidence="12 13">
    <name type="scientific">Nakamurella alba</name>
    <dbReference type="NCBI Taxonomy" id="2665158"/>
    <lineage>
        <taxon>Bacteria</taxon>
        <taxon>Bacillati</taxon>
        <taxon>Actinomycetota</taxon>
        <taxon>Actinomycetes</taxon>
        <taxon>Nakamurellales</taxon>
        <taxon>Nakamurellaceae</taxon>
        <taxon>Nakamurella</taxon>
    </lineage>
</organism>
<evidence type="ECO:0000256" key="1">
    <source>
        <dbReference type="ARBA" id="ARBA00004842"/>
    </source>
</evidence>
<dbReference type="PANTHER" id="PTHR21087:SF16">
    <property type="entry name" value="SHIKIMATE KINASE 1, CHLOROPLASTIC"/>
    <property type="match status" value="1"/>
</dbReference>
<dbReference type="RefSeq" id="WP_154766911.1">
    <property type="nucleotide sequence ID" value="NZ_WLYK01000001.1"/>
</dbReference>
<dbReference type="PROSITE" id="PS01128">
    <property type="entry name" value="SHIKIMATE_KINASE"/>
    <property type="match status" value="1"/>
</dbReference>
<dbReference type="InterPro" id="IPR023000">
    <property type="entry name" value="Shikimate_kinase_CS"/>
</dbReference>
<evidence type="ECO:0000256" key="8">
    <source>
        <dbReference type="ARBA" id="ARBA00022840"/>
    </source>
</evidence>
<dbReference type="EC" id="2.7.1.71" evidence="3 11"/>
<keyword evidence="9 11" id="KW-0057">Aromatic amino acid biosynthesis</keyword>
<keyword evidence="11" id="KW-0460">Magnesium</keyword>
<dbReference type="EMBL" id="WLYK01000001">
    <property type="protein sequence ID" value="MTD12937.1"/>
    <property type="molecule type" value="Genomic_DNA"/>
</dbReference>
<gene>
    <name evidence="11" type="primary">aroK</name>
    <name evidence="12" type="ORF">GIS00_03130</name>
</gene>
<evidence type="ECO:0000256" key="7">
    <source>
        <dbReference type="ARBA" id="ARBA00022777"/>
    </source>
</evidence>
<feature type="binding site" evidence="11">
    <location>
        <position position="70"/>
    </location>
    <ligand>
        <name>substrate</name>
    </ligand>
</feature>
<comment type="subcellular location">
    <subcellularLocation>
        <location evidence="11">Cytoplasm</location>
    </subcellularLocation>
</comment>
<evidence type="ECO:0000256" key="4">
    <source>
        <dbReference type="ARBA" id="ARBA00022605"/>
    </source>
</evidence>
<comment type="subunit">
    <text evidence="11">Monomer.</text>
</comment>
<evidence type="ECO:0000256" key="10">
    <source>
        <dbReference type="ARBA" id="ARBA00048567"/>
    </source>
</evidence>
<comment type="cofactor">
    <cofactor evidence="11">
        <name>Mg(2+)</name>
        <dbReference type="ChEBI" id="CHEBI:18420"/>
    </cofactor>
    <text evidence="11">Binds 1 Mg(2+) ion per subunit.</text>
</comment>
<feature type="binding site" evidence="11">
    <location>
        <position position="24"/>
    </location>
    <ligand>
        <name>substrate</name>
    </ligand>
</feature>
<comment type="pathway">
    <text evidence="1 11">Metabolic intermediate biosynthesis; chorismate biosynthesis; chorismate from D-erythrose 4-phosphate and phosphoenolpyruvate: step 5/7.</text>
</comment>
<feature type="binding site" evidence="11">
    <location>
        <begin position="2"/>
        <end position="7"/>
    </location>
    <ligand>
        <name>ATP</name>
        <dbReference type="ChEBI" id="CHEBI:30616"/>
    </ligand>
</feature>
<keyword evidence="5 11" id="KW-0808">Transferase</keyword>
<dbReference type="PRINTS" id="PR01100">
    <property type="entry name" value="SHIKIMTKNASE"/>
</dbReference>
<sequence length="159" mass="17037">MGSGKTTVGKALARRLGARLRDTDADIETVAGKPIPEIFVDDGEQHFRALERSAVAQALAGHDGILSLGGGAVLAPETQELLRGHRVVFLNLSMPVGVRRTGMATNRPLLSGVNPRATYKALLDARLPIYRGLAVLEVDTDHRTADQVAVHIIEELDLS</sequence>
<comment type="function">
    <text evidence="11">Catalyzes the specific phosphorylation of the 3-hydroxyl group of shikimic acid using ATP as a cosubstrate.</text>
</comment>
<comment type="similarity">
    <text evidence="2 11">Belongs to the shikimate kinase family.</text>
</comment>
<reference evidence="12 13" key="1">
    <citation type="submission" date="2019-11" db="EMBL/GenBank/DDBJ databases">
        <authorList>
            <person name="Jiang L.-Q."/>
        </authorList>
    </citation>
    <scope>NUCLEOTIDE SEQUENCE [LARGE SCALE GENOMIC DNA]</scope>
    <source>
        <strain evidence="12 13">YIM 132087</strain>
    </source>
</reference>
<keyword evidence="13" id="KW-1185">Reference proteome</keyword>
<dbReference type="GO" id="GO:0005829">
    <property type="term" value="C:cytosol"/>
    <property type="evidence" value="ECO:0007669"/>
    <property type="project" value="TreeGrafter"/>
</dbReference>
<comment type="caution">
    <text evidence="12">The sequence shown here is derived from an EMBL/GenBank/DDBJ whole genome shotgun (WGS) entry which is preliminary data.</text>
</comment>
<keyword evidence="11" id="KW-0963">Cytoplasm</keyword>
<dbReference type="AlphaFoldDB" id="A0A7K1FFQ1"/>
<feature type="binding site" evidence="11">
    <location>
        <position position="107"/>
    </location>
    <ligand>
        <name>ATP</name>
        <dbReference type="ChEBI" id="CHEBI:30616"/>
    </ligand>
</feature>
<proteinExistence type="inferred from homology"/>
<dbReference type="Gene3D" id="3.40.50.300">
    <property type="entry name" value="P-loop containing nucleotide triphosphate hydrolases"/>
    <property type="match status" value="1"/>
</dbReference>
<evidence type="ECO:0000256" key="3">
    <source>
        <dbReference type="ARBA" id="ARBA00012154"/>
    </source>
</evidence>
<evidence type="ECO:0000256" key="11">
    <source>
        <dbReference type="HAMAP-Rule" id="MF_00109"/>
    </source>
</evidence>